<feature type="domain" description="Pvc16 N-terminal" evidence="1">
    <location>
        <begin position="14"/>
        <end position="169"/>
    </location>
</feature>
<protein>
    <recommendedName>
        <fullName evidence="1">Pvc16 N-terminal domain-containing protein</fullName>
    </recommendedName>
</protein>
<dbReference type="Proteomes" id="UP000319619">
    <property type="component" value="Unassembled WGS sequence"/>
</dbReference>
<name>A0A532UUB0_UNCL8</name>
<evidence type="ECO:0000259" key="1">
    <source>
        <dbReference type="Pfam" id="PF14065"/>
    </source>
</evidence>
<dbReference type="AlphaFoldDB" id="A0A532UUB0"/>
<evidence type="ECO:0000313" key="3">
    <source>
        <dbReference type="Proteomes" id="UP000319619"/>
    </source>
</evidence>
<accession>A0A532UUB0</accession>
<dbReference type="Pfam" id="PF14065">
    <property type="entry name" value="Pvc16_N"/>
    <property type="match status" value="1"/>
</dbReference>
<reference evidence="2 3" key="1">
    <citation type="submission" date="2017-06" db="EMBL/GenBank/DDBJ databases">
        <title>Novel microbial phyla capable of carbon fixation and sulfur reduction in deep-sea sediments.</title>
        <authorList>
            <person name="Huang J."/>
            <person name="Baker B."/>
            <person name="Wang Y."/>
        </authorList>
    </citation>
    <scope>NUCLEOTIDE SEQUENCE [LARGE SCALE GENOMIC DNA]</scope>
    <source>
        <strain evidence="2">B3_LCP</strain>
    </source>
</reference>
<dbReference type="InterPro" id="IPR025351">
    <property type="entry name" value="Pvc16_N"/>
</dbReference>
<proteinExistence type="predicted"/>
<evidence type="ECO:0000313" key="2">
    <source>
        <dbReference type="EMBL" id="TKJ38529.1"/>
    </source>
</evidence>
<gene>
    <name evidence="2" type="ORF">CEE37_12235</name>
</gene>
<comment type="caution">
    <text evidence="2">The sequence shown here is derived from an EMBL/GenBank/DDBJ whole genome shotgun (WGS) entry which is preliminary data.</text>
</comment>
<sequence length="356" mass="39738">MANTPESSLSKACKVVADFLNDKLSAGNWLEVSIGNLADAHKPSANIEYRINLYFYNFEPSGFFPDIAPEDTWWLKTYCLITAFSFSESSDESSGEGELGLLGNVIRVFHESPVLTADISGTDFLLQIIYHPLSVDALNNLWSTQSEAIQRASIAYEISLCPVIPEKEKSTYTRAGAFGTEVRPEVSSKTKTEKFSGKFPDDYKWPHVTKTEVDILPEDWAPAICFVHNNECAQILYFLKGSAELADFKSPVWIAGEKDAKVTLQWEVWTRSGGWVKKTGKDVTIEQPDIDPAVIDPDLVDKAKTVNFAPTGISIPADEISCQAMLYAIRKYKRGFDQLEIEVRSNPLLVTIYKNP</sequence>
<organism evidence="2 3">
    <name type="scientific">candidate division LCP-89 bacterium B3_LCP</name>
    <dbReference type="NCBI Taxonomy" id="2012998"/>
    <lineage>
        <taxon>Bacteria</taxon>
        <taxon>Pseudomonadati</taxon>
        <taxon>Bacteria division LCP-89</taxon>
    </lineage>
</organism>
<dbReference type="EMBL" id="NJBN01000009">
    <property type="protein sequence ID" value="TKJ38529.1"/>
    <property type="molecule type" value="Genomic_DNA"/>
</dbReference>